<evidence type="ECO:0000313" key="7">
    <source>
        <dbReference type="EMBL" id="EFV13625.1"/>
    </source>
</evidence>
<dbReference type="Pfam" id="PF01083">
    <property type="entry name" value="Cutinase"/>
    <property type="match status" value="1"/>
</dbReference>
<dbReference type="HOGENOM" id="CLU_040058_3_0_11"/>
<dbReference type="eggNOG" id="ENOG5030PZC">
    <property type="taxonomic scope" value="Bacteria"/>
</dbReference>
<dbReference type="ESTHER" id="9acto-e5xpt8">
    <property type="family name" value="Cutinase"/>
</dbReference>
<dbReference type="SUPFAM" id="SSF53474">
    <property type="entry name" value="alpha/beta-Hydrolases"/>
    <property type="match status" value="1"/>
</dbReference>
<dbReference type="Gene3D" id="3.40.50.1820">
    <property type="entry name" value="alpha/beta hydrolase"/>
    <property type="match status" value="1"/>
</dbReference>
<feature type="chain" id="PRO_5039240644" description="Cutinase" evidence="6">
    <location>
        <begin position="23"/>
        <end position="277"/>
    </location>
</feature>
<organism evidence="7 8">
    <name type="scientific">Segniliparus rugosus (strain ATCC BAA-974 / DSM 45345 / CCUG 50838 / CIP 108380 / JCM 13579 / CDC 945)</name>
    <dbReference type="NCBI Taxonomy" id="679197"/>
    <lineage>
        <taxon>Bacteria</taxon>
        <taxon>Bacillati</taxon>
        <taxon>Actinomycetota</taxon>
        <taxon>Actinomycetes</taxon>
        <taxon>Mycobacteriales</taxon>
        <taxon>Segniliparaceae</taxon>
        <taxon>Segniliparus</taxon>
    </lineage>
</organism>
<dbReference type="SMART" id="SM01110">
    <property type="entry name" value="Cutinase"/>
    <property type="match status" value="1"/>
</dbReference>
<evidence type="ECO:0000256" key="3">
    <source>
        <dbReference type="ARBA" id="ARBA00022801"/>
    </source>
</evidence>
<accession>E5XPT8</accession>
<keyword evidence="4" id="KW-1015">Disulfide bond</keyword>
<dbReference type="EMBL" id="ACZI02000001">
    <property type="protein sequence ID" value="EFV13625.1"/>
    <property type="molecule type" value="Genomic_DNA"/>
</dbReference>
<evidence type="ECO:0000256" key="4">
    <source>
        <dbReference type="ARBA" id="ARBA00023157"/>
    </source>
</evidence>
<dbReference type="GO" id="GO:0052689">
    <property type="term" value="F:carboxylic ester hydrolase activity"/>
    <property type="evidence" value="ECO:0007669"/>
    <property type="project" value="UniProtKB-KW"/>
</dbReference>
<dbReference type="PANTHER" id="PTHR33630">
    <property type="entry name" value="CUTINASE RV1984C-RELATED-RELATED"/>
    <property type="match status" value="1"/>
</dbReference>
<gene>
    <name evidence="7" type="ORF">HMPREF9336_01510</name>
</gene>
<sequence>MIASKLALGAFGGLLSLMPVFAVPAVTPMANAEPAGCAQYDISFARGTHDAPGLGNVGNAFVNAVKAKAPGKTFSVYAVDYPADFDFAKASDGGADLSNHLQDVANRCPATQFVLGGYSQGAAVVDSVISLGVPVLGFTNPLPGDVAERIAAVALFGDFVHRFFNGPQPIFITPDLAGKVTDVCADGDPICWNLDGDFNTQKADFDQNHVSYVSRGLTSQAADFVVERINDQPAQAAPAPQPPATPEAEAPEAAAPAAPEAEAPEPDSDAPGEGDSE</sequence>
<dbReference type="AlphaFoldDB" id="E5XPT8"/>
<dbReference type="Proteomes" id="UP000004816">
    <property type="component" value="Unassembled WGS sequence"/>
</dbReference>
<feature type="compositionally biased region" description="Low complexity" evidence="5">
    <location>
        <begin position="246"/>
        <end position="261"/>
    </location>
</feature>
<comment type="caution">
    <text evidence="7">The sequence shown here is derived from an EMBL/GenBank/DDBJ whole genome shotgun (WGS) entry which is preliminary data.</text>
</comment>
<evidence type="ECO:0008006" key="9">
    <source>
        <dbReference type="Google" id="ProtNLM"/>
    </source>
</evidence>
<proteinExistence type="inferred from homology"/>
<keyword evidence="6" id="KW-0732">Signal</keyword>
<evidence type="ECO:0000256" key="1">
    <source>
        <dbReference type="ARBA" id="ARBA00007534"/>
    </source>
</evidence>
<dbReference type="RefSeq" id="WP_007469106.1">
    <property type="nucleotide sequence ID" value="NZ_KI391953.1"/>
</dbReference>
<keyword evidence="3" id="KW-0378">Hydrolase</keyword>
<feature type="compositionally biased region" description="Acidic residues" evidence="5">
    <location>
        <begin position="262"/>
        <end position="277"/>
    </location>
</feature>
<evidence type="ECO:0000313" key="8">
    <source>
        <dbReference type="Proteomes" id="UP000004816"/>
    </source>
</evidence>
<dbReference type="OrthoDB" id="3690529at2"/>
<keyword evidence="2" id="KW-0719">Serine esterase</keyword>
<feature type="region of interest" description="Disordered" evidence="5">
    <location>
        <begin position="230"/>
        <end position="277"/>
    </location>
</feature>
<comment type="similarity">
    <text evidence="1">Belongs to the cutinase family.</text>
</comment>
<feature type="signal peptide" evidence="6">
    <location>
        <begin position="1"/>
        <end position="22"/>
    </location>
</feature>
<name>E5XPT8_SEGRC</name>
<evidence type="ECO:0000256" key="6">
    <source>
        <dbReference type="SAM" id="SignalP"/>
    </source>
</evidence>
<evidence type="ECO:0000256" key="5">
    <source>
        <dbReference type="SAM" id="MobiDB-lite"/>
    </source>
</evidence>
<dbReference type="PANTHER" id="PTHR33630:SF9">
    <property type="entry name" value="CUTINASE 4"/>
    <property type="match status" value="1"/>
</dbReference>
<dbReference type="InterPro" id="IPR029058">
    <property type="entry name" value="AB_hydrolase_fold"/>
</dbReference>
<protein>
    <recommendedName>
        <fullName evidence="9">Cutinase</fullName>
    </recommendedName>
</protein>
<reference evidence="7 8" key="1">
    <citation type="journal article" date="2011" name="Stand. Genomic Sci.">
        <title>High quality draft genome sequence of Segniliparus rugosus CDC 945(T)= (ATCC BAA-974(T)).</title>
        <authorList>
            <person name="Earl A.M."/>
            <person name="Desjardins C.A."/>
            <person name="Fitzgerald M.G."/>
            <person name="Arachchi H.M."/>
            <person name="Zeng Q."/>
            <person name="Mehta T."/>
            <person name="Griggs A."/>
            <person name="Birren B.W."/>
            <person name="Toney N.C."/>
            <person name="Carr J."/>
            <person name="Posey J."/>
            <person name="Butler W.R."/>
        </authorList>
    </citation>
    <scope>NUCLEOTIDE SEQUENCE [LARGE SCALE GENOMIC DNA]</scope>
    <source>
        <strain evidence="8">ATCC BAA-974 / DSM 45345 / CCUG 50838 / CIP 108380 / JCM 13579 / CDC 945</strain>
    </source>
</reference>
<evidence type="ECO:0000256" key="2">
    <source>
        <dbReference type="ARBA" id="ARBA00022487"/>
    </source>
</evidence>
<keyword evidence="8" id="KW-1185">Reference proteome</keyword>
<dbReference type="STRING" id="679197.HMPREF9336_01510"/>
<dbReference type="InterPro" id="IPR000675">
    <property type="entry name" value="Cutinase/axe"/>
</dbReference>